<comment type="subcellular location">
    <subcellularLocation>
        <location evidence="1">Mitochondrion inner membrane</location>
        <topology evidence="1">Multi-pass membrane protein</topology>
    </subcellularLocation>
</comment>
<dbReference type="FunFam" id="1.10.287.70:FF:000082">
    <property type="entry name" value="Cytochrome c oxidase subunit 3"/>
    <property type="match status" value="1"/>
</dbReference>
<evidence type="ECO:0000256" key="10">
    <source>
        <dbReference type="SAM" id="Phobius"/>
    </source>
</evidence>
<gene>
    <name evidence="12" type="primary">cox3</name>
    <name evidence="12" type="ORF">PRA_mt0099</name>
</gene>
<evidence type="ECO:0000256" key="5">
    <source>
        <dbReference type="ARBA" id="ARBA00022967"/>
    </source>
</evidence>
<feature type="transmembrane region" description="Helical" evidence="10">
    <location>
        <begin position="248"/>
        <end position="268"/>
    </location>
</feature>
<evidence type="ECO:0000256" key="7">
    <source>
        <dbReference type="ARBA" id="ARBA00023136"/>
    </source>
</evidence>
<evidence type="ECO:0000313" key="12">
    <source>
        <dbReference type="EMBL" id="CCE89203.1"/>
    </source>
</evidence>
<dbReference type="SUPFAM" id="SSF81452">
    <property type="entry name" value="Cytochrome c oxidase subunit III-like"/>
    <property type="match status" value="1"/>
</dbReference>
<dbReference type="CDD" id="cd01665">
    <property type="entry name" value="Cyt_c_Oxidase_III"/>
    <property type="match status" value="1"/>
</dbReference>
<dbReference type="GO" id="GO:0045277">
    <property type="term" value="C:respiratory chain complex IV"/>
    <property type="evidence" value="ECO:0007669"/>
    <property type="project" value="UniProtKB-ARBA"/>
</dbReference>
<feature type="transmembrane region" description="Helical" evidence="10">
    <location>
        <begin position="135"/>
        <end position="154"/>
    </location>
</feature>
<evidence type="ECO:0000256" key="9">
    <source>
        <dbReference type="RuleBase" id="RU003375"/>
    </source>
</evidence>
<dbReference type="AlphaFoldDB" id="L8B989"/>
<dbReference type="PANTHER" id="PTHR11403">
    <property type="entry name" value="CYTOCHROME C OXIDASE SUBUNIT III"/>
    <property type="match status" value="1"/>
</dbReference>
<dbReference type="PANTHER" id="PTHR11403:SF7">
    <property type="entry name" value="CYTOCHROME C OXIDASE SUBUNIT 3"/>
    <property type="match status" value="1"/>
</dbReference>
<dbReference type="InterPro" id="IPR033945">
    <property type="entry name" value="Cyt_c_oxase_su3_dom"/>
</dbReference>
<evidence type="ECO:0000256" key="2">
    <source>
        <dbReference type="ARBA" id="ARBA00010581"/>
    </source>
</evidence>
<dbReference type="PROSITE" id="PS50253">
    <property type="entry name" value="COX3"/>
    <property type="match status" value="1"/>
</dbReference>
<comment type="function">
    <text evidence="9">Component of the cytochrome c oxidase, the last enzyme in the mitochondrial electron transport chain which drives oxidative phosphorylation. The respiratory chain contains 3 multisubunit complexes succinate dehydrogenase (complex II, CII), ubiquinol-cytochrome c oxidoreductase (cytochrome b-c1 complex, complex III, CIII) and cytochrome c oxidase (complex IV, CIV), that cooperate to transfer electrons derived from NADH and succinate to molecular oxygen, creating an electrochemical gradient over the inner membrane that drives transmembrane transport and the ATP synthase. Cytochrome c oxidase is the component of the respiratory chain that catalyzes the reduction of oxygen to water. Electrons originating from reduced cytochrome c in the intermembrane space (IMS) are transferred via the dinuclear copper A center (CU(A)) of subunit 2 and heme A of subunit 1 to the active site in subunit 1, a binuclear center (BNC) formed by heme A3 and copper B (CU(B)). The BNC reduces molecular oxygen to 2 water molecules using 4 electrons from cytochrome c in the IMS and 4 protons from the mitochondrial matrix.</text>
</comment>
<feature type="transmembrane region" description="Helical" evidence="10">
    <location>
        <begin position="87"/>
        <end position="110"/>
    </location>
</feature>
<proteinExistence type="inferred from homology"/>
<feature type="transmembrane region" description="Helical" evidence="10">
    <location>
        <begin position="21"/>
        <end position="41"/>
    </location>
</feature>
<dbReference type="Pfam" id="PF00510">
    <property type="entry name" value="COX3"/>
    <property type="match status" value="1"/>
</dbReference>
<feature type="domain" description="Heme-copper oxidase subunit III family profile" evidence="11">
    <location>
        <begin position="10"/>
        <end position="269"/>
    </location>
</feature>
<dbReference type="Gene3D" id="1.20.120.80">
    <property type="entry name" value="Cytochrome c oxidase, subunit III, four-helix bundle"/>
    <property type="match status" value="1"/>
</dbReference>
<dbReference type="InterPro" id="IPR024791">
    <property type="entry name" value="Cyt_c/ubiquinol_Oxase_su3"/>
</dbReference>
<dbReference type="EMBL" id="HE613568">
    <property type="protein sequence ID" value="CCE89203.1"/>
    <property type="molecule type" value="Genomic_DNA"/>
</dbReference>
<keyword evidence="5" id="KW-1278">Translocase</keyword>
<protein>
    <recommendedName>
        <fullName evidence="3 9">Cytochrome c oxidase subunit 3</fullName>
    </recommendedName>
</protein>
<dbReference type="GO" id="GO:0006123">
    <property type="term" value="P:mitochondrial electron transport, cytochrome c to oxygen"/>
    <property type="evidence" value="ECO:0007669"/>
    <property type="project" value="UniProtKB-ARBA"/>
</dbReference>
<dbReference type="FunFam" id="1.20.120.80:FF:000002">
    <property type="entry name" value="Cytochrome c oxidase subunit 3"/>
    <property type="match status" value="1"/>
</dbReference>
<dbReference type="Gene3D" id="1.10.287.70">
    <property type="match status" value="1"/>
</dbReference>
<evidence type="ECO:0000256" key="3">
    <source>
        <dbReference type="ARBA" id="ARBA00015944"/>
    </source>
</evidence>
<keyword evidence="12" id="KW-0560">Oxidoreductase</keyword>
<comment type="similarity">
    <text evidence="2 9">Belongs to the cytochrome c oxidase subunit 3 family.</text>
</comment>
<dbReference type="GO" id="GO:0016491">
    <property type="term" value="F:oxidoreductase activity"/>
    <property type="evidence" value="ECO:0007669"/>
    <property type="project" value="UniProtKB-KW"/>
</dbReference>
<comment type="catalytic activity">
    <reaction evidence="8">
        <text>4 Fe(II)-[cytochrome c] + O2 + 8 H(+)(in) = 4 Fe(III)-[cytochrome c] + 2 H2O + 4 H(+)(out)</text>
        <dbReference type="Rhea" id="RHEA:11436"/>
        <dbReference type="Rhea" id="RHEA-COMP:10350"/>
        <dbReference type="Rhea" id="RHEA-COMP:14399"/>
        <dbReference type="ChEBI" id="CHEBI:15377"/>
        <dbReference type="ChEBI" id="CHEBI:15378"/>
        <dbReference type="ChEBI" id="CHEBI:15379"/>
        <dbReference type="ChEBI" id="CHEBI:29033"/>
        <dbReference type="ChEBI" id="CHEBI:29034"/>
        <dbReference type="EC" id="7.1.1.9"/>
    </reaction>
    <physiologicalReaction direction="left-to-right" evidence="8">
        <dbReference type="Rhea" id="RHEA:11437"/>
    </physiologicalReaction>
</comment>
<keyword evidence="9 12" id="KW-0496">Mitochondrion</keyword>
<feature type="transmembrane region" description="Helical" evidence="10">
    <location>
        <begin position="47"/>
        <end position="66"/>
    </location>
</feature>
<organism evidence="12">
    <name type="scientific">Phlebia radiata</name>
    <name type="common">White-rot fungus</name>
    <dbReference type="NCBI Taxonomy" id="5308"/>
    <lineage>
        <taxon>Eukaryota</taxon>
        <taxon>Fungi</taxon>
        <taxon>Dikarya</taxon>
        <taxon>Basidiomycota</taxon>
        <taxon>Agaricomycotina</taxon>
        <taxon>Agaricomycetes</taxon>
        <taxon>Polyporales</taxon>
        <taxon>Meruliaceae</taxon>
        <taxon>Phlebia</taxon>
    </lineage>
</organism>
<evidence type="ECO:0000256" key="6">
    <source>
        <dbReference type="ARBA" id="ARBA00022989"/>
    </source>
</evidence>
<feature type="transmembrane region" description="Helical" evidence="10">
    <location>
        <begin position="166"/>
        <end position="184"/>
    </location>
</feature>
<evidence type="ECO:0000259" key="11">
    <source>
        <dbReference type="PROSITE" id="PS50253"/>
    </source>
</evidence>
<sequence>MSLINRLLYQRFPFHLVEQSFWPILVSFSLLNLTIGAVAYMHGYPNGGLIFTLGLALTIGGMILWFRDIIIEGTFLGCHTIEVQKGLILGFILFIISEVFAFLSVFWAFFHSSLSPAVEIGGIWPPQGITALDPFAIPLLNTFLLLSSGAFITYGHHALIQGDRKGAIFGTLLTIVLAVIFTALQYIEYSEAAFSISDSIYGTVFYASTGLHGIHVIIGTIFIAVGFFRILNYHLSTNHHVGFESGILYWHFVDVVWLFLFISVYYWGGN</sequence>
<dbReference type="GeneID" id="14469513"/>
<evidence type="ECO:0000256" key="4">
    <source>
        <dbReference type="ARBA" id="ARBA00022692"/>
    </source>
</evidence>
<accession>L8B989</accession>
<reference evidence="12" key="1">
    <citation type="journal article" date="2014" name="PLoS ONE">
        <title>Mitochondrial Genome of Phlebia radiata Is the Second Largest (156 kbp) among Fungi and Features Signs of Genome Flexibility and Recent Recombination Events.</title>
        <authorList>
            <person name="Salavirta H."/>
            <person name="Oksanen I."/>
            <person name="Kuuskeri J."/>
            <person name="Makela M."/>
            <person name="Laine P."/>
            <person name="Paulin L."/>
            <person name="Lundell T."/>
        </authorList>
    </citation>
    <scope>NUCLEOTIDE SEQUENCE</scope>
    <source>
        <strain evidence="12">79</strain>
    </source>
</reference>
<keyword evidence="4 9" id="KW-0812">Transmembrane</keyword>
<dbReference type="InterPro" id="IPR035973">
    <property type="entry name" value="Cyt_c_oxidase_su3-like_sf"/>
</dbReference>
<dbReference type="GO" id="GO:0004129">
    <property type="term" value="F:cytochrome-c oxidase activity"/>
    <property type="evidence" value="ECO:0007669"/>
    <property type="project" value="UniProtKB-EC"/>
</dbReference>
<evidence type="ECO:0000256" key="8">
    <source>
        <dbReference type="ARBA" id="ARBA00049512"/>
    </source>
</evidence>
<keyword evidence="7 10" id="KW-0472">Membrane</keyword>
<dbReference type="InterPro" id="IPR000298">
    <property type="entry name" value="Cyt_c_oxidase-like_su3"/>
</dbReference>
<keyword evidence="6 10" id="KW-1133">Transmembrane helix</keyword>
<feature type="transmembrane region" description="Helical" evidence="10">
    <location>
        <begin position="204"/>
        <end position="228"/>
    </location>
</feature>
<evidence type="ECO:0000256" key="1">
    <source>
        <dbReference type="ARBA" id="ARBA00004448"/>
    </source>
</evidence>
<dbReference type="GO" id="GO:0005743">
    <property type="term" value="C:mitochondrial inner membrane"/>
    <property type="evidence" value="ECO:0007669"/>
    <property type="project" value="UniProtKB-SubCell"/>
</dbReference>
<name>L8B989_PHLRA</name>
<geneLocation type="mitochondrion" evidence="12"/>
<dbReference type="RefSeq" id="YP_007374912.1">
    <property type="nucleotide sequence ID" value="NC_020148.1"/>
</dbReference>
<dbReference type="InterPro" id="IPR013833">
    <property type="entry name" value="Cyt_c_oxidase_su3_a-hlx"/>
</dbReference>